<name>M1E6D8_9BACT</name>
<dbReference type="Gene3D" id="1.10.287.1040">
    <property type="entry name" value="Exonuclease VII, small subunit"/>
    <property type="match status" value="1"/>
</dbReference>
<dbReference type="EC" id="3.1.11.6" evidence="6"/>
<keyword evidence="2" id="KW-0963">Cytoplasm</keyword>
<dbReference type="GO" id="GO:0006308">
    <property type="term" value="P:DNA catabolic process"/>
    <property type="evidence" value="ECO:0007669"/>
    <property type="project" value="UniProtKB-UniRule"/>
</dbReference>
<gene>
    <name evidence="7" type="ORF">Thena_0478</name>
</gene>
<protein>
    <recommendedName>
        <fullName evidence="6">Exodeoxyribonuclease VII small subunit</fullName>
        <ecNumber evidence="6">3.1.11.6</ecNumber>
    </recommendedName>
</protein>
<keyword evidence="8" id="KW-1185">Reference proteome</keyword>
<proteinExistence type="inferred from homology"/>
<comment type="similarity">
    <text evidence="1">Belongs to the XseB family.</text>
</comment>
<evidence type="ECO:0000256" key="3">
    <source>
        <dbReference type="ARBA" id="ARBA00022722"/>
    </source>
</evidence>
<sequence length="65" mass="7525">MSEELSYKEALDELNSIIQKIESDEIDMDELSNIVKRALFLVNLCKSKLKKTEDELQGMFNELNS</sequence>
<dbReference type="InterPro" id="IPR037004">
    <property type="entry name" value="Exonuc_VII_ssu_sf"/>
</dbReference>
<keyword evidence="4" id="KW-0378">Hydrolase</keyword>
<evidence type="ECO:0000256" key="4">
    <source>
        <dbReference type="ARBA" id="ARBA00022801"/>
    </source>
</evidence>
<keyword evidence="5 7" id="KW-0269">Exonuclease</keyword>
<dbReference type="RefSeq" id="WP_013755846.1">
    <property type="nucleotide sequence ID" value="NC_015499.1"/>
</dbReference>
<dbReference type="NCBIfam" id="TIGR01280">
    <property type="entry name" value="xseB"/>
    <property type="match status" value="1"/>
</dbReference>
<accession>M1E6D8</accession>
<dbReference type="HOGENOM" id="CLU_145918_4_1_9"/>
<evidence type="ECO:0000256" key="5">
    <source>
        <dbReference type="ARBA" id="ARBA00022839"/>
    </source>
</evidence>
<evidence type="ECO:0000256" key="1">
    <source>
        <dbReference type="ARBA" id="ARBA00009998"/>
    </source>
</evidence>
<dbReference type="AlphaFoldDB" id="M1E6D8"/>
<dbReference type="InterPro" id="IPR003761">
    <property type="entry name" value="Exonuc_VII_S"/>
</dbReference>
<keyword evidence="3" id="KW-0540">Nuclease</keyword>
<dbReference type="GO" id="GO:0009318">
    <property type="term" value="C:exodeoxyribonuclease VII complex"/>
    <property type="evidence" value="ECO:0007669"/>
    <property type="project" value="UniProtKB-UniRule"/>
</dbReference>
<evidence type="ECO:0000256" key="6">
    <source>
        <dbReference type="NCBIfam" id="TIGR01280"/>
    </source>
</evidence>
<dbReference type="Proteomes" id="UP000011765">
    <property type="component" value="Chromosome"/>
</dbReference>
<dbReference type="STRING" id="747365.Thena_0478"/>
<evidence type="ECO:0000313" key="7">
    <source>
        <dbReference type="EMBL" id="AEE14118.1"/>
    </source>
</evidence>
<dbReference type="KEGG" id="tnr:Thena_0478"/>
<dbReference type="eggNOG" id="COG1722">
    <property type="taxonomic scope" value="Bacteria"/>
</dbReference>
<organism evidence="7 8">
    <name type="scientific">Thermodesulfobium narugense DSM 14796</name>
    <dbReference type="NCBI Taxonomy" id="747365"/>
    <lineage>
        <taxon>Bacteria</taxon>
        <taxon>Pseudomonadati</taxon>
        <taxon>Thermodesulfobiota</taxon>
        <taxon>Thermodesulfobiia</taxon>
        <taxon>Thermodesulfobiales</taxon>
        <taxon>Thermodesulfobiaceae</taxon>
        <taxon>Thermodesulfobium</taxon>
    </lineage>
</organism>
<evidence type="ECO:0000256" key="2">
    <source>
        <dbReference type="ARBA" id="ARBA00022490"/>
    </source>
</evidence>
<dbReference type="Pfam" id="PF02609">
    <property type="entry name" value="Exonuc_VII_S"/>
    <property type="match status" value="1"/>
</dbReference>
<dbReference type="EMBL" id="CP002690">
    <property type="protein sequence ID" value="AEE14118.1"/>
    <property type="molecule type" value="Genomic_DNA"/>
</dbReference>
<evidence type="ECO:0000313" key="8">
    <source>
        <dbReference type="Proteomes" id="UP000011765"/>
    </source>
</evidence>
<reference evidence="7 8" key="1">
    <citation type="submission" date="2011-04" db="EMBL/GenBank/DDBJ databases">
        <title>The complete genome of Thermodesulfobium narugense DSM 14796.</title>
        <authorList>
            <consortium name="US DOE Joint Genome Institute (JGI-PGF)"/>
            <person name="Lucas S."/>
            <person name="Han J."/>
            <person name="Lapidus A."/>
            <person name="Bruce D."/>
            <person name="Goodwin L."/>
            <person name="Pitluck S."/>
            <person name="Peters L."/>
            <person name="Kyrpides N."/>
            <person name="Mavromatis K."/>
            <person name="Pagani I."/>
            <person name="Ivanova N."/>
            <person name="Ovchinnikova G."/>
            <person name="Zhang X."/>
            <person name="Saunders L."/>
            <person name="Detter J.C."/>
            <person name="Tapia R."/>
            <person name="Han C."/>
            <person name="Land M."/>
            <person name="Hauser L."/>
            <person name="Markowitz V."/>
            <person name="Cheng J.-F."/>
            <person name="Hugenholtz P."/>
            <person name="Woyke T."/>
            <person name="Wu D."/>
            <person name="Spring S."/>
            <person name="Schroeder M."/>
            <person name="Brambilla E."/>
            <person name="Klenk H.-P."/>
            <person name="Eisen J.A."/>
        </authorList>
    </citation>
    <scope>NUCLEOTIDE SEQUENCE [LARGE SCALE GENOMIC DNA]</scope>
    <source>
        <strain evidence="7 8">DSM 14796</strain>
    </source>
</reference>
<dbReference type="SUPFAM" id="SSF116842">
    <property type="entry name" value="XseB-like"/>
    <property type="match status" value="1"/>
</dbReference>
<dbReference type="OrthoDB" id="9798666at2"/>
<dbReference type="GO" id="GO:0008855">
    <property type="term" value="F:exodeoxyribonuclease VII activity"/>
    <property type="evidence" value="ECO:0007669"/>
    <property type="project" value="UniProtKB-UniRule"/>
</dbReference>